<evidence type="ECO:0000313" key="5">
    <source>
        <dbReference type="Proteomes" id="UP000236161"/>
    </source>
</evidence>
<dbReference type="InterPro" id="IPR025757">
    <property type="entry name" value="MIP1_Leuzipper"/>
</dbReference>
<evidence type="ECO:0000313" key="4">
    <source>
        <dbReference type="EMBL" id="PKA65956.1"/>
    </source>
</evidence>
<feature type="region of interest" description="Disordered" evidence="1">
    <location>
        <begin position="1"/>
        <end position="45"/>
    </location>
</feature>
<feature type="domain" description="DUF547" evidence="2">
    <location>
        <begin position="426"/>
        <end position="528"/>
    </location>
</feature>
<gene>
    <name evidence="4" type="ORF">AXF42_Ash010365</name>
</gene>
<dbReference type="Proteomes" id="UP000236161">
    <property type="component" value="Unassembled WGS sequence"/>
</dbReference>
<protein>
    <recommendedName>
        <fullName evidence="6">DUF547 domain-containing protein</fullName>
    </recommendedName>
</protein>
<dbReference type="AlphaFoldDB" id="A0A2I0BDW1"/>
<dbReference type="OrthoDB" id="418495at2759"/>
<evidence type="ECO:0000259" key="3">
    <source>
        <dbReference type="Pfam" id="PF14389"/>
    </source>
</evidence>
<dbReference type="PANTHER" id="PTHR23054">
    <property type="entry name" value="TERNARY COMPLEX FACTOR MIP1, LEUCINE-ZIPPER-RELATED"/>
    <property type="match status" value="1"/>
</dbReference>
<dbReference type="EMBL" id="KZ451888">
    <property type="protein sequence ID" value="PKA65956.1"/>
    <property type="molecule type" value="Genomic_DNA"/>
</dbReference>
<dbReference type="Pfam" id="PF04784">
    <property type="entry name" value="DUF547"/>
    <property type="match status" value="1"/>
</dbReference>
<evidence type="ECO:0008006" key="6">
    <source>
        <dbReference type="Google" id="ProtNLM"/>
    </source>
</evidence>
<dbReference type="Pfam" id="PF14389">
    <property type="entry name" value="Lzipper-MIP1"/>
    <property type="match status" value="1"/>
</dbReference>
<dbReference type="STRING" id="1088818.A0A2I0BDW1"/>
<organism evidence="4 5">
    <name type="scientific">Apostasia shenzhenica</name>
    <dbReference type="NCBI Taxonomy" id="1088818"/>
    <lineage>
        <taxon>Eukaryota</taxon>
        <taxon>Viridiplantae</taxon>
        <taxon>Streptophyta</taxon>
        <taxon>Embryophyta</taxon>
        <taxon>Tracheophyta</taxon>
        <taxon>Spermatophyta</taxon>
        <taxon>Magnoliopsida</taxon>
        <taxon>Liliopsida</taxon>
        <taxon>Asparagales</taxon>
        <taxon>Orchidaceae</taxon>
        <taxon>Apostasioideae</taxon>
        <taxon>Apostasia</taxon>
    </lineage>
</organism>
<dbReference type="PANTHER" id="PTHR23054:SF18">
    <property type="entry name" value="TERNARY COMPLEX FACTOR MIP1, LEUCINE-ZIPPER"/>
    <property type="match status" value="1"/>
</dbReference>
<reference evidence="4 5" key="1">
    <citation type="journal article" date="2017" name="Nature">
        <title>The Apostasia genome and the evolution of orchids.</title>
        <authorList>
            <person name="Zhang G.Q."/>
            <person name="Liu K.W."/>
            <person name="Li Z."/>
            <person name="Lohaus R."/>
            <person name="Hsiao Y.Y."/>
            <person name="Niu S.C."/>
            <person name="Wang J.Y."/>
            <person name="Lin Y.C."/>
            <person name="Xu Q."/>
            <person name="Chen L.J."/>
            <person name="Yoshida K."/>
            <person name="Fujiwara S."/>
            <person name="Wang Z.W."/>
            <person name="Zhang Y.Q."/>
            <person name="Mitsuda N."/>
            <person name="Wang M."/>
            <person name="Liu G.H."/>
            <person name="Pecoraro L."/>
            <person name="Huang H.X."/>
            <person name="Xiao X.J."/>
            <person name="Lin M."/>
            <person name="Wu X.Y."/>
            <person name="Wu W.L."/>
            <person name="Chen Y.Y."/>
            <person name="Chang S.B."/>
            <person name="Sakamoto S."/>
            <person name="Ohme-Takagi M."/>
            <person name="Yagi M."/>
            <person name="Zeng S.J."/>
            <person name="Shen C.Y."/>
            <person name="Yeh C.M."/>
            <person name="Luo Y.B."/>
            <person name="Tsai W.C."/>
            <person name="Van de Peer Y."/>
            <person name="Liu Z.J."/>
        </authorList>
    </citation>
    <scope>NUCLEOTIDE SEQUENCE [LARGE SCALE GENOMIC DNA]</scope>
    <source>
        <strain evidence="5">cv. Shenzhen</strain>
        <tissue evidence="4">Stem</tissue>
    </source>
</reference>
<feature type="domain" description="Ternary complex factor MIP1 leucine-zipper" evidence="3">
    <location>
        <begin position="85"/>
        <end position="163"/>
    </location>
</feature>
<evidence type="ECO:0000256" key="1">
    <source>
        <dbReference type="SAM" id="MobiDB-lite"/>
    </source>
</evidence>
<feature type="compositionally biased region" description="Basic and acidic residues" evidence="1">
    <location>
        <begin position="14"/>
        <end position="35"/>
    </location>
</feature>
<evidence type="ECO:0000259" key="2">
    <source>
        <dbReference type="Pfam" id="PF04784"/>
    </source>
</evidence>
<name>A0A2I0BDW1_9ASPA</name>
<dbReference type="InterPro" id="IPR006869">
    <property type="entry name" value="DUF547"/>
</dbReference>
<proteinExistence type="predicted"/>
<sequence length="611" mass="69460">MAEEGSRRSILKTMESRKLDSARHKRSKSDTEKRLQGSVLKSPPADLHLKMRKKKRNIDSFDLKDMKKGGGRIDIKKKPLDSEVQGPLKQEIIQLERRLKDQLFMRRALEKALGYRPTAIVSSNDSFMPKQALDLIREIAVLELEVMHLEQYLLSLYRKAFEQQGVTLSPVPPSERSKPPISCQRKLFDGGNGPEISSKGSPLVHSTRILPSQLSASKLSDESFYEKLDDSTVHRCHSALNQRAIYSSRISPSEEALARALQECHSQPLSFLTVVKLNFLLDGHDNNSGVISLAEYLGTSVADHVPETPNKVSEDMVRCMGAIYSKLADPPLVNHGPSFSSPTSSFSSTSAISPQHNGDIWSPGCRSEQILDTRLINPFRVEGLKEFSGPYNSMVEVTSISRDRWRLDNVKHLLNIYKLANVNMMKMKSDEKLAFWINIHNVLAYLVHGVPQSNMKKASVLIKWIRAFMLPRIKLKAKDEWKRFYSIDEHEPLIHFALSSGSHSDPAVRLYTPKRVHQQLETAKEDYIRATFAVQKEQKILLPKLVDSYAKDKCLSSQRVIDMIRRHLPESLREAAEGCQQGRAQKFIEWVPYNSSFRYLLSREVANPHLI</sequence>
<accession>A0A2I0BDW1</accession>
<keyword evidence="5" id="KW-1185">Reference proteome</keyword>